<dbReference type="OrthoDB" id="936592at2"/>
<keyword evidence="2" id="KW-0812">Transmembrane</keyword>
<keyword evidence="2" id="KW-1133">Transmembrane helix</keyword>
<evidence type="ECO:0000313" key="3">
    <source>
        <dbReference type="EMBL" id="KPM47907.1"/>
    </source>
</evidence>
<accession>A0A0P7BTJ5</accession>
<organism evidence="3 4">
    <name type="scientific">Jiulongibacter sediminis</name>
    <dbReference type="NCBI Taxonomy" id="1605367"/>
    <lineage>
        <taxon>Bacteria</taxon>
        <taxon>Pseudomonadati</taxon>
        <taxon>Bacteroidota</taxon>
        <taxon>Cytophagia</taxon>
        <taxon>Cytophagales</taxon>
        <taxon>Leadbetterellaceae</taxon>
        <taxon>Jiulongibacter</taxon>
    </lineage>
</organism>
<evidence type="ECO:0000256" key="2">
    <source>
        <dbReference type="SAM" id="Phobius"/>
    </source>
</evidence>
<proteinExistence type="predicted"/>
<keyword evidence="4" id="KW-1185">Reference proteome</keyword>
<evidence type="ECO:0000256" key="1">
    <source>
        <dbReference type="SAM" id="Coils"/>
    </source>
</evidence>
<sequence>MENSNKQKTGLAAIFLGVGFAAAAMVGIYQYQNAQEAEKSLAASEEKALDLSSQKTELEDEVATLSAELEAKIKESEEAAAALKEMEEKRVANNKAYSFRAKQAREKLEAEQLQRQMEIDSLNAQLTELTAIKDQMAEDLKVVPILEAENSDLKAEVQAWEMKYAKLEADFNDLSDRYQKLIYDAPADNFKIEVTDRRDKLTSKAKRAKKVTVSFLMPEFLMKEMKGKETLYLSLFNEKIEPLPGYINEVSINRSNGTIPVAVHATETYDPKNGPEIVSFEVELSEDLEEGFYKGKVYSANNYYGTIDFRLR</sequence>
<keyword evidence="1" id="KW-0175">Coiled coil</keyword>
<name>A0A0P7BTJ5_9BACT</name>
<dbReference type="RefSeq" id="WP_055148445.1">
    <property type="nucleotide sequence ID" value="NZ_JXSZ01000009.1"/>
</dbReference>
<dbReference type="AlphaFoldDB" id="A0A0P7BTJ5"/>
<gene>
    <name evidence="3" type="ORF">AFM12_11800</name>
</gene>
<feature type="transmembrane region" description="Helical" evidence="2">
    <location>
        <begin position="12"/>
        <end position="31"/>
    </location>
</feature>
<reference evidence="3 4" key="1">
    <citation type="submission" date="2015-07" db="EMBL/GenBank/DDBJ databases">
        <title>The draft genome sequence of Leadbetterella sp. JN14-9.</title>
        <authorList>
            <person name="Liu Y."/>
            <person name="Du J."/>
            <person name="Shao Z."/>
        </authorList>
    </citation>
    <scope>NUCLEOTIDE SEQUENCE [LARGE SCALE GENOMIC DNA]</scope>
    <source>
        <strain evidence="3 4">JN14-9</strain>
    </source>
</reference>
<feature type="coiled-coil region" evidence="1">
    <location>
        <begin position="34"/>
        <end position="177"/>
    </location>
</feature>
<protein>
    <submittedName>
        <fullName evidence="3">Uncharacterized protein</fullName>
    </submittedName>
</protein>
<dbReference type="Proteomes" id="UP000050454">
    <property type="component" value="Unassembled WGS sequence"/>
</dbReference>
<keyword evidence="2" id="KW-0472">Membrane</keyword>
<dbReference type="EMBL" id="LGTQ01000009">
    <property type="protein sequence ID" value="KPM47907.1"/>
    <property type="molecule type" value="Genomic_DNA"/>
</dbReference>
<evidence type="ECO:0000313" key="4">
    <source>
        <dbReference type="Proteomes" id="UP000050454"/>
    </source>
</evidence>
<dbReference type="STRING" id="1605367.AFM12_11800"/>
<comment type="caution">
    <text evidence="3">The sequence shown here is derived from an EMBL/GenBank/DDBJ whole genome shotgun (WGS) entry which is preliminary data.</text>
</comment>